<gene>
    <name evidence="4" type="ORF">GQF02_15165</name>
</gene>
<dbReference type="AlphaFoldDB" id="A0A845BUL0"/>
<dbReference type="PROSITE" id="PS51186">
    <property type="entry name" value="GNAT"/>
    <property type="match status" value="1"/>
</dbReference>
<dbReference type="Proteomes" id="UP000467214">
    <property type="component" value="Unassembled WGS sequence"/>
</dbReference>
<evidence type="ECO:0000313" key="5">
    <source>
        <dbReference type="Proteomes" id="UP000467214"/>
    </source>
</evidence>
<evidence type="ECO:0000256" key="1">
    <source>
        <dbReference type="ARBA" id="ARBA00022679"/>
    </source>
</evidence>
<dbReference type="GO" id="GO:0016747">
    <property type="term" value="F:acyltransferase activity, transferring groups other than amino-acyl groups"/>
    <property type="evidence" value="ECO:0007669"/>
    <property type="project" value="InterPro"/>
</dbReference>
<dbReference type="PANTHER" id="PTHR43072">
    <property type="entry name" value="N-ACETYLTRANSFERASE"/>
    <property type="match status" value="1"/>
</dbReference>
<dbReference type="PANTHER" id="PTHR43072:SF23">
    <property type="entry name" value="UPF0039 PROTEIN C11D3.02C"/>
    <property type="match status" value="1"/>
</dbReference>
<dbReference type="Gene3D" id="3.40.630.30">
    <property type="match status" value="1"/>
</dbReference>
<dbReference type="Pfam" id="PF00583">
    <property type="entry name" value="Acetyltransf_1"/>
    <property type="match status" value="1"/>
</dbReference>
<dbReference type="SUPFAM" id="SSF55729">
    <property type="entry name" value="Acyl-CoA N-acyltransferases (Nat)"/>
    <property type="match status" value="1"/>
</dbReference>
<evidence type="ECO:0000313" key="4">
    <source>
        <dbReference type="EMBL" id="MXR38311.1"/>
    </source>
</evidence>
<keyword evidence="1 4" id="KW-0808">Transferase</keyword>
<accession>A0A845BUL0</accession>
<dbReference type="CDD" id="cd04301">
    <property type="entry name" value="NAT_SF"/>
    <property type="match status" value="1"/>
</dbReference>
<keyword evidence="5" id="KW-1185">Reference proteome</keyword>
<protein>
    <submittedName>
        <fullName evidence="4">GNAT family N-acetyltransferase</fullName>
    </submittedName>
</protein>
<dbReference type="EMBL" id="WSSB01000020">
    <property type="protein sequence ID" value="MXR38311.1"/>
    <property type="molecule type" value="Genomic_DNA"/>
</dbReference>
<organism evidence="4 5">
    <name type="scientific">Craterilacuibacter sinensis</name>
    <dbReference type="NCBI Taxonomy" id="2686017"/>
    <lineage>
        <taxon>Bacteria</taxon>
        <taxon>Pseudomonadati</taxon>
        <taxon>Pseudomonadota</taxon>
        <taxon>Betaproteobacteria</taxon>
        <taxon>Neisseriales</taxon>
        <taxon>Neisseriaceae</taxon>
        <taxon>Craterilacuibacter</taxon>
    </lineage>
</organism>
<sequence>MAELALELGIRHATRDDLPAIVAIYNSTVASRMVTADLAPVSVAQREAWFAAHSPAQHPIWVVEQDGALIAWVSLSAFHSRAAYDATAEISIYLDPAARGQGLGGRLLRFAEEAAPALGIRTLVGLVFAHNVPSVALFAKHGYARWGELPDVAELDGVRRSLLYLGRHLQ</sequence>
<evidence type="ECO:0000256" key="2">
    <source>
        <dbReference type="ARBA" id="ARBA00023315"/>
    </source>
</evidence>
<dbReference type="RefSeq" id="WP_160798263.1">
    <property type="nucleotide sequence ID" value="NZ_WSSB01000020.1"/>
</dbReference>
<proteinExistence type="predicted"/>
<keyword evidence="2" id="KW-0012">Acyltransferase</keyword>
<dbReference type="InterPro" id="IPR000182">
    <property type="entry name" value="GNAT_dom"/>
</dbReference>
<reference evidence="4 5" key="1">
    <citation type="submission" date="2019-12" db="EMBL/GenBank/DDBJ databases">
        <title>Neisseriaceae gen. nov. sp. Genome sequencing and assembly.</title>
        <authorList>
            <person name="Liu Z."/>
            <person name="Li A."/>
        </authorList>
    </citation>
    <scope>NUCLEOTIDE SEQUENCE [LARGE SCALE GENOMIC DNA]</scope>
    <source>
        <strain evidence="4 5">B2N2-7</strain>
    </source>
</reference>
<name>A0A845BUL0_9NEIS</name>
<dbReference type="InterPro" id="IPR016181">
    <property type="entry name" value="Acyl_CoA_acyltransferase"/>
</dbReference>
<feature type="domain" description="N-acetyltransferase" evidence="3">
    <location>
        <begin position="8"/>
        <end position="170"/>
    </location>
</feature>
<comment type="caution">
    <text evidence="4">The sequence shown here is derived from an EMBL/GenBank/DDBJ whole genome shotgun (WGS) entry which is preliminary data.</text>
</comment>
<evidence type="ECO:0000259" key="3">
    <source>
        <dbReference type="PROSITE" id="PS51186"/>
    </source>
</evidence>